<dbReference type="EMBL" id="BCNV01000001">
    <property type="protein sequence ID" value="GAS81200.1"/>
    <property type="molecule type" value="Genomic_DNA"/>
</dbReference>
<accession>A0A117I0V3</accession>
<proteinExistence type="predicted"/>
<dbReference type="Proteomes" id="UP000069697">
    <property type="component" value="Unassembled WGS sequence"/>
</dbReference>
<gene>
    <name evidence="2" type="ORF">PAHA3_1274</name>
</gene>
<protein>
    <submittedName>
        <fullName evidence="2">Acetyltransferase</fullName>
    </submittedName>
</protein>
<evidence type="ECO:0000313" key="3">
    <source>
        <dbReference type="Proteomes" id="UP000069697"/>
    </source>
</evidence>
<sequence length="180" mass="21330">MSRINGERIVLREYQDSDVDYIKQWVNDPEITGTLSDNFLYPHSSYETESFFRTMVEGKSSNKSFIIGLKDSLEYIGQIDLYKIDWKNRFASLAIVIGRKEFLGKGYGSEAIRILQKFVFEELNLNRLELEVYEYNEIAYKSYLKCGFKEEGRYRKKIYKKGKYWDGVCMSILKTEYEQS</sequence>
<dbReference type="InterPro" id="IPR000182">
    <property type="entry name" value="GNAT_dom"/>
</dbReference>
<organism evidence="2 3">
    <name type="scientific">Paenibacillus amylolyticus</name>
    <dbReference type="NCBI Taxonomy" id="1451"/>
    <lineage>
        <taxon>Bacteria</taxon>
        <taxon>Bacillati</taxon>
        <taxon>Bacillota</taxon>
        <taxon>Bacilli</taxon>
        <taxon>Bacillales</taxon>
        <taxon>Paenibacillaceae</taxon>
        <taxon>Paenibacillus</taxon>
    </lineage>
</organism>
<keyword evidence="2" id="KW-0808">Transferase</keyword>
<reference evidence="2 3" key="1">
    <citation type="journal article" date="2016" name="Genome Announc.">
        <title>Draft Genome Sequence of Paenibacillus amylolyticus Heshi-A3, Isolated from Fermented Rice Bran in a Japanese Fermented Seafood Dish.</title>
        <authorList>
            <person name="Akuzawa S."/>
            <person name="Nagaoka J."/>
            <person name="Kanekatsu M."/>
            <person name="Kubota E."/>
            <person name="Ohtake R."/>
            <person name="Suzuki T."/>
            <person name="Kanesaki Y."/>
        </authorList>
    </citation>
    <scope>NUCLEOTIDE SEQUENCE [LARGE SCALE GENOMIC DNA]</scope>
    <source>
        <strain evidence="2 3">Heshi-A3</strain>
    </source>
</reference>
<dbReference type="AlphaFoldDB" id="A0A117I0V3"/>
<dbReference type="RefSeq" id="WP_062833940.1">
    <property type="nucleotide sequence ID" value="NZ_BCNV01000001.1"/>
</dbReference>
<evidence type="ECO:0000259" key="1">
    <source>
        <dbReference type="PROSITE" id="PS51186"/>
    </source>
</evidence>
<feature type="domain" description="N-acetyltransferase" evidence="1">
    <location>
        <begin position="9"/>
        <end position="175"/>
    </location>
</feature>
<name>A0A117I0V3_PAEAM</name>
<dbReference type="SUPFAM" id="SSF55729">
    <property type="entry name" value="Acyl-CoA N-acyltransferases (Nat)"/>
    <property type="match status" value="1"/>
</dbReference>
<dbReference type="GO" id="GO:0016747">
    <property type="term" value="F:acyltransferase activity, transferring groups other than amino-acyl groups"/>
    <property type="evidence" value="ECO:0007669"/>
    <property type="project" value="InterPro"/>
</dbReference>
<dbReference type="Pfam" id="PF13302">
    <property type="entry name" value="Acetyltransf_3"/>
    <property type="match status" value="1"/>
</dbReference>
<dbReference type="PROSITE" id="PS51186">
    <property type="entry name" value="GNAT"/>
    <property type="match status" value="1"/>
</dbReference>
<comment type="caution">
    <text evidence="2">The sequence shown here is derived from an EMBL/GenBank/DDBJ whole genome shotgun (WGS) entry which is preliminary data.</text>
</comment>
<dbReference type="PANTHER" id="PTHR43415">
    <property type="entry name" value="SPERMIDINE N(1)-ACETYLTRANSFERASE"/>
    <property type="match status" value="1"/>
</dbReference>
<dbReference type="PANTHER" id="PTHR43415:SF3">
    <property type="entry name" value="GNAT-FAMILY ACETYLTRANSFERASE"/>
    <property type="match status" value="1"/>
</dbReference>
<evidence type="ECO:0000313" key="2">
    <source>
        <dbReference type="EMBL" id="GAS81200.1"/>
    </source>
</evidence>
<reference evidence="3" key="2">
    <citation type="submission" date="2016-01" db="EMBL/GenBank/DDBJ databases">
        <title>Draft Genome Sequence of Paenibacillus amylolyticus Heshi-A3 that Was Isolated from Fermented Rice Bran with Aging Salted Mackerel, Which Was Named Heshiko as Traditional Fermented Seafood in Japan.</title>
        <authorList>
            <person name="Akuzawa S."/>
            <person name="Nakagawa J."/>
            <person name="Kanekatsu T."/>
            <person name="Kubota E."/>
            <person name="Ohtake R."/>
            <person name="Suzuki T."/>
            <person name="Kanesaki Y."/>
        </authorList>
    </citation>
    <scope>NUCLEOTIDE SEQUENCE [LARGE SCALE GENOMIC DNA]</scope>
    <source>
        <strain evidence="3">Heshi-A3</strain>
    </source>
</reference>
<dbReference type="InterPro" id="IPR016181">
    <property type="entry name" value="Acyl_CoA_acyltransferase"/>
</dbReference>
<dbReference type="Gene3D" id="3.40.630.30">
    <property type="match status" value="1"/>
</dbReference>